<name>A0AAV7ADL4_ENGPU</name>
<keyword evidence="4" id="KW-1185">Reference proteome</keyword>
<evidence type="ECO:0000256" key="1">
    <source>
        <dbReference type="ARBA" id="ARBA00006927"/>
    </source>
</evidence>
<dbReference type="AlphaFoldDB" id="A0AAV7ADL4"/>
<dbReference type="EMBL" id="WNYA01000008">
    <property type="protein sequence ID" value="KAG8559451.1"/>
    <property type="molecule type" value="Genomic_DNA"/>
</dbReference>
<dbReference type="Pfam" id="PF05536">
    <property type="entry name" value="Neurochondrin"/>
    <property type="match status" value="1"/>
</dbReference>
<evidence type="ECO:0000313" key="4">
    <source>
        <dbReference type="Proteomes" id="UP000824782"/>
    </source>
</evidence>
<protein>
    <recommendedName>
        <fullName evidence="2">Neurochondrin</fullName>
    </recommendedName>
</protein>
<dbReference type="InterPro" id="IPR008709">
    <property type="entry name" value="Neurochondrin"/>
</dbReference>
<evidence type="ECO:0000256" key="2">
    <source>
        <dbReference type="ARBA" id="ARBA00018324"/>
    </source>
</evidence>
<accession>A0AAV7ADL4</accession>
<dbReference type="PANTHER" id="PTHR13109">
    <property type="entry name" value="NEUROCHONDRIN"/>
    <property type="match status" value="1"/>
</dbReference>
<dbReference type="PANTHER" id="PTHR13109:SF7">
    <property type="entry name" value="NEUROCHONDRIN"/>
    <property type="match status" value="1"/>
</dbReference>
<sequence>MPKPATHLPHAQSGVCGGKEGVVNLPHWGSFTKGPDRARSSGFPMISNLWRIAPGFWRTQSDFVESVLAFTRQKPSDNPTDPEKTRNLKKNLCRKICSHMHRKEAGDLRRTSAQQRHLLDIGHTNLMNPGKSASENAPGSQLDRVGWERIEDPFLLASVRLLGVWLAEETSCLRQEVIQLLPFLVHYMQTWFQRGVAYRNQLKEASEMALLSSSWGGLWPGDAIRFLLPALCHLSAEETSRKILISEGVPALLCEYYQLKWQILSCEEELTPESKSEAQLSLQSCCGVFLNLVVTEPILVCQEPCFVDLLKLLMQSLPLQLIKENQLILVANMSTLGLMMIRLLASSPGNNS</sequence>
<evidence type="ECO:0000313" key="3">
    <source>
        <dbReference type="EMBL" id="KAG8559451.1"/>
    </source>
</evidence>
<organism evidence="3 4">
    <name type="scientific">Engystomops pustulosus</name>
    <name type="common">Tungara frog</name>
    <name type="synonym">Physalaemus pustulosus</name>
    <dbReference type="NCBI Taxonomy" id="76066"/>
    <lineage>
        <taxon>Eukaryota</taxon>
        <taxon>Metazoa</taxon>
        <taxon>Chordata</taxon>
        <taxon>Craniata</taxon>
        <taxon>Vertebrata</taxon>
        <taxon>Euteleostomi</taxon>
        <taxon>Amphibia</taxon>
        <taxon>Batrachia</taxon>
        <taxon>Anura</taxon>
        <taxon>Neobatrachia</taxon>
        <taxon>Hyloidea</taxon>
        <taxon>Leptodactylidae</taxon>
        <taxon>Leiuperinae</taxon>
        <taxon>Engystomops</taxon>
    </lineage>
</organism>
<dbReference type="GO" id="GO:0048168">
    <property type="term" value="P:regulation of neuronal synaptic plasticity"/>
    <property type="evidence" value="ECO:0007669"/>
    <property type="project" value="TreeGrafter"/>
</dbReference>
<comment type="similarity">
    <text evidence="1">Belongs to the neurochondrin family.</text>
</comment>
<reference evidence="3" key="1">
    <citation type="thesis" date="2020" institute="ProQuest LLC" country="789 East Eisenhower Parkway, Ann Arbor, MI, USA">
        <title>Comparative Genomics and Chromosome Evolution.</title>
        <authorList>
            <person name="Mudd A.B."/>
        </authorList>
    </citation>
    <scope>NUCLEOTIDE SEQUENCE</scope>
    <source>
        <strain evidence="3">237g6f4</strain>
        <tissue evidence="3">Blood</tissue>
    </source>
</reference>
<dbReference type="GO" id="GO:0030425">
    <property type="term" value="C:dendrite"/>
    <property type="evidence" value="ECO:0007669"/>
    <property type="project" value="TreeGrafter"/>
</dbReference>
<dbReference type="Proteomes" id="UP000824782">
    <property type="component" value="Unassembled WGS sequence"/>
</dbReference>
<proteinExistence type="inferred from homology"/>
<comment type="caution">
    <text evidence="3">The sequence shown here is derived from an EMBL/GenBank/DDBJ whole genome shotgun (WGS) entry which is preliminary data.</text>
</comment>
<gene>
    <name evidence="3" type="ORF">GDO81_017339</name>
</gene>
<dbReference type="GO" id="GO:0031175">
    <property type="term" value="P:neuron projection development"/>
    <property type="evidence" value="ECO:0007669"/>
    <property type="project" value="TreeGrafter"/>
</dbReference>